<dbReference type="Gene3D" id="2.40.160.50">
    <property type="entry name" value="membrane protein fhac: a member of the omp85/tpsb transporter family"/>
    <property type="match status" value="1"/>
</dbReference>
<accession>A0ABP8G683</accession>
<protein>
    <submittedName>
        <fullName evidence="2">BamA/TamA family outer membrane protein</fullName>
    </submittedName>
</protein>
<dbReference type="EMBL" id="BAABGY010000001">
    <property type="protein sequence ID" value="GAA4318321.1"/>
    <property type="molecule type" value="Genomic_DNA"/>
</dbReference>
<name>A0ABP8G683_9BACT</name>
<comment type="caution">
    <text evidence="2">The sequence shown here is derived from an EMBL/GenBank/DDBJ whole genome shotgun (WGS) entry which is preliminary data.</text>
</comment>
<feature type="signal peptide" evidence="1">
    <location>
        <begin position="1"/>
        <end position="22"/>
    </location>
</feature>
<feature type="chain" id="PRO_5047319571" evidence="1">
    <location>
        <begin position="23"/>
        <end position="394"/>
    </location>
</feature>
<evidence type="ECO:0000256" key="1">
    <source>
        <dbReference type="SAM" id="SignalP"/>
    </source>
</evidence>
<reference evidence="3" key="1">
    <citation type="journal article" date="2019" name="Int. J. Syst. Evol. Microbiol.">
        <title>The Global Catalogue of Microorganisms (GCM) 10K type strain sequencing project: providing services to taxonomists for standard genome sequencing and annotation.</title>
        <authorList>
            <consortium name="The Broad Institute Genomics Platform"/>
            <consortium name="The Broad Institute Genome Sequencing Center for Infectious Disease"/>
            <person name="Wu L."/>
            <person name="Ma J."/>
        </authorList>
    </citation>
    <scope>NUCLEOTIDE SEQUENCE [LARGE SCALE GENOMIC DNA]</scope>
    <source>
        <strain evidence="3">JCM 17919</strain>
    </source>
</reference>
<keyword evidence="3" id="KW-1185">Reference proteome</keyword>
<evidence type="ECO:0000313" key="3">
    <source>
        <dbReference type="Proteomes" id="UP001501725"/>
    </source>
</evidence>
<gene>
    <name evidence="2" type="ORF">GCM10023184_02470</name>
</gene>
<sequence length="394" mass="43493">MRYTYIISALLLLLPAAVPAAAQDRTPDSAGTDLTDIRRRIFGARSPRTDSGAAQFALVPGVSYGPASGVSVSLTAVKTYRPRNAGPDDKLSNIIGSASVAQKGQLVFQANAVVFTPGDRHNVLAEWRYMRYPSPTWGLGARSANEAEYQLDFDYLKLHQSFLWRLRKNLYVGPGLFVDALWRVRELAPPAHGTDYQRYGLAARERAIGPALRLLYDSRINTVNPASGTYASFALRTVRTELGSTSNWQSLQVDLRRYIPMGRRQNVLAFWSYNWLTLGGGQTPYLLLPSTGWDDQYNTGRGYQQGRYRGRNLLYLEGEYRFGITRNGLLGAVAFANAQAFPSNPLRGLGRILPGAGGGLRIKLNKYSATNLAFDYGFGVDGSRFLALNVGEVF</sequence>
<proteinExistence type="predicted"/>
<dbReference type="Proteomes" id="UP001501725">
    <property type="component" value="Unassembled WGS sequence"/>
</dbReference>
<organism evidence="2 3">
    <name type="scientific">Flaviaesturariibacter amylovorans</name>
    <dbReference type="NCBI Taxonomy" id="1084520"/>
    <lineage>
        <taxon>Bacteria</taxon>
        <taxon>Pseudomonadati</taxon>
        <taxon>Bacteroidota</taxon>
        <taxon>Chitinophagia</taxon>
        <taxon>Chitinophagales</taxon>
        <taxon>Chitinophagaceae</taxon>
        <taxon>Flaviaestuariibacter</taxon>
    </lineage>
</organism>
<keyword evidence="1" id="KW-0732">Signal</keyword>
<dbReference type="RefSeq" id="WP_345252760.1">
    <property type="nucleotide sequence ID" value="NZ_BAABGY010000001.1"/>
</dbReference>
<evidence type="ECO:0000313" key="2">
    <source>
        <dbReference type="EMBL" id="GAA4318321.1"/>
    </source>
</evidence>